<evidence type="ECO:0000256" key="2">
    <source>
        <dbReference type="ARBA" id="ARBA00022741"/>
    </source>
</evidence>
<evidence type="ECO:0000256" key="4">
    <source>
        <dbReference type="ARBA" id="ARBA00022840"/>
    </source>
</evidence>
<feature type="transmembrane region" description="Helical" evidence="5">
    <location>
        <begin position="335"/>
        <end position="356"/>
    </location>
</feature>
<proteinExistence type="predicted"/>
<evidence type="ECO:0000256" key="5">
    <source>
        <dbReference type="SAM" id="Phobius"/>
    </source>
</evidence>
<dbReference type="GO" id="GO:0016301">
    <property type="term" value="F:kinase activity"/>
    <property type="evidence" value="ECO:0007669"/>
    <property type="project" value="UniProtKB-KW"/>
</dbReference>
<dbReference type="RefSeq" id="WP_034421451.1">
    <property type="nucleotide sequence ID" value="NZ_CP045798.1"/>
</dbReference>
<dbReference type="GO" id="GO:0009229">
    <property type="term" value="P:thiamine diphosphate biosynthetic process"/>
    <property type="evidence" value="ECO:0007669"/>
    <property type="project" value="InterPro"/>
</dbReference>
<evidence type="ECO:0000259" key="7">
    <source>
        <dbReference type="Pfam" id="PF12555"/>
    </source>
</evidence>
<dbReference type="Gene3D" id="3.40.50.10240">
    <property type="entry name" value="Thiamin pyrophosphokinase, catalytic domain"/>
    <property type="match status" value="1"/>
</dbReference>
<reference evidence="8 9" key="1">
    <citation type="journal article" date="2019" name="Front. Microbiol.">
        <title>Thermoanaerosceptrum fracticalcis gen. nov. sp. nov., a Novel Fumarate-Fermenting Microorganism From a Deep Fractured Carbonate Aquifer of the US Great Basin.</title>
        <authorList>
            <person name="Hamilton-Brehm S.D."/>
            <person name="Stewart L.E."/>
            <person name="Zavarin M."/>
            <person name="Caldwell M."/>
            <person name="Lawson P.A."/>
            <person name="Onstott T.C."/>
            <person name="Grzymski J."/>
            <person name="Neveux I."/>
            <person name="Lollar B.S."/>
            <person name="Russell C.E."/>
            <person name="Moser D.P."/>
        </authorList>
    </citation>
    <scope>NUCLEOTIDE SEQUENCE [LARGE SCALE GENOMIC DNA]</scope>
    <source>
        <strain evidence="8 9">DRI-13</strain>
    </source>
</reference>
<dbReference type="InterPro" id="IPR047795">
    <property type="entry name" value="Put_SteA-like"/>
</dbReference>
<keyword evidence="4" id="KW-0067">ATP-binding</keyword>
<dbReference type="GO" id="GO:0005524">
    <property type="term" value="F:ATP binding"/>
    <property type="evidence" value="ECO:0007669"/>
    <property type="project" value="UniProtKB-KW"/>
</dbReference>
<protein>
    <submittedName>
        <fullName evidence="8">Uncharacterized protein</fullName>
    </submittedName>
</protein>
<dbReference type="SUPFAM" id="SSF63999">
    <property type="entry name" value="Thiamin pyrophosphokinase, catalytic domain"/>
    <property type="match status" value="1"/>
</dbReference>
<feature type="domain" description="Thiamin pyrophosphokinase catalytic" evidence="6">
    <location>
        <begin position="194"/>
        <end position="229"/>
    </location>
</feature>
<dbReference type="EMBL" id="CP045798">
    <property type="protein sequence ID" value="QNB45552.1"/>
    <property type="molecule type" value="Genomic_DNA"/>
</dbReference>
<evidence type="ECO:0000259" key="6">
    <source>
        <dbReference type="Pfam" id="PF04263"/>
    </source>
</evidence>
<name>A0A7G6E0E8_THEFR</name>
<dbReference type="Pfam" id="PF04263">
    <property type="entry name" value="TPK_catalytic"/>
    <property type="match status" value="1"/>
</dbReference>
<organism evidence="8 9">
    <name type="scientific">Thermanaerosceptrum fracticalcis</name>
    <dbReference type="NCBI Taxonomy" id="1712410"/>
    <lineage>
        <taxon>Bacteria</taxon>
        <taxon>Bacillati</taxon>
        <taxon>Bacillota</taxon>
        <taxon>Clostridia</taxon>
        <taxon>Eubacteriales</taxon>
        <taxon>Peptococcaceae</taxon>
        <taxon>Thermanaerosceptrum</taxon>
    </lineage>
</organism>
<evidence type="ECO:0000313" key="8">
    <source>
        <dbReference type="EMBL" id="QNB45552.1"/>
    </source>
</evidence>
<keyword evidence="5" id="KW-0472">Membrane</keyword>
<evidence type="ECO:0000313" key="9">
    <source>
        <dbReference type="Proteomes" id="UP000515847"/>
    </source>
</evidence>
<dbReference type="Proteomes" id="UP000515847">
    <property type="component" value="Chromosome"/>
</dbReference>
<dbReference type="InterPro" id="IPR007371">
    <property type="entry name" value="TPK_catalytic"/>
</dbReference>
<dbReference type="Pfam" id="PF12555">
    <property type="entry name" value="SteA-like_C"/>
    <property type="match status" value="1"/>
</dbReference>
<gene>
    <name evidence="8" type="ORF">BR63_04000</name>
</gene>
<dbReference type="OrthoDB" id="9804377at2"/>
<keyword evidence="1" id="KW-0808">Transferase</keyword>
<keyword evidence="5" id="KW-1133">Transmembrane helix</keyword>
<dbReference type="InterPro" id="IPR022215">
    <property type="entry name" value="SteA-like_C"/>
</dbReference>
<evidence type="ECO:0000256" key="3">
    <source>
        <dbReference type="ARBA" id="ARBA00022777"/>
    </source>
</evidence>
<accession>A0A7G6E0E8</accession>
<keyword evidence="3" id="KW-0418">Kinase</keyword>
<keyword evidence="2" id="KW-0547">Nucleotide-binding</keyword>
<keyword evidence="9" id="KW-1185">Reference proteome</keyword>
<sequence>MTLKGKVKVDRKTKNLVKRIQPYEIAVIDHADLDEVAALSLIKARVKAVINVKPSITGKYPNLGPLALLNHNIPLIDNVGSDILSLQDDEIVEIEQNRIFVNGELYAIGVRQTKETITRMMELSRANIDHVLEKFVDNTLEYARMEQDLILKNLIVPCSLKTKFKNRHTLIVIRGKTYREDLLAIKSYIDEVRPVLVGVDGGADALIECGYKPDLIIGDMDSISDATLNCGAEIIVHAYPNGRAPGYERIKKMNLPATILPAPGTSEDVAMLLAYEAGTELIVAVGTHSNMIDFLEKGRRGMASTLLTRMKVGSVLVDAKGVSKLYGKSVGFGHVLQVVAASFIPFLIIASVSTALSQYGRLLLLKFRFLLGI</sequence>
<dbReference type="GO" id="GO:0004788">
    <property type="term" value="F:thiamine diphosphokinase activity"/>
    <property type="evidence" value="ECO:0007669"/>
    <property type="project" value="InterPro"/>
</dbReference>
<dbReference type="NCBIfam" id="NF040608">
    <property type="entry name" value="division_SteA"/>
    <property type="match status" value="1"/>
</dbReference>
<feature type="domain" description="SteA-like C-terminal" evidence="7">
    <location>
        <begin position="320"/>
        <end position="368"/>
    </location>
</feature>
<evidence type="ECO:0000256" key="1">
    <source>
        <dbReference type="ARBA" id="ARBA00022679"/>
    </source>
</evidence>
<dbReference type="KEGG" id="tfr:BR63_04000"/>
<dbReference type="AlphaFoldDB" id="A0A7G6E0E8"/>
<keyword evidence="5" id="KW-0812">Transmembrane</keyword>
<dbReference type="InterPro" id="IPR036759">
    <property type="entry name" value="TPK_catalytic_sf"/>
</dbReference>